<keyword evidence="4" id="KW-1185">Reference proteome</keyword>
<dbReference type="EMBL" id="ML986506">
    <property type="protein sequence ID" value="KAF2274012.1"/>
    <property type="molecule type" value="Genomic_DNA"/>
</dbReference>
<dbReference type="Pfam" id="PF00583">
    <property type="entry name" value="Acetyltransf_1"/>
    <property type="match status" value="1"/>
</dbReference>
<protein>
    <submittedName>
        <fullName evidence="3">GCN5-related N-acetyltransferas-like protein</fullName>
    </submittedName>
</protein>
<sequence>MPQPFIRPYDPSRDLDACIHIFYATLDPAVDFEPARTIGSFLWCRAYLLLSPETCFVLDDGTIEGRAVGYIIGTADTNVFATKWKNSFLPNLGLDPEDISRENGKEPASSSAELTAKLSEEEKETVRSLQKTLQDAECSMIQPFPALLSQFPAHLHIDVLPAYQNQGWGPKLMGTFLEEVKRLGARGVHLGMVRGNHRAKKFYERLGWRLCEEVLDRGKSGEVGRKDEAICLLRAL</sequence>
<dbReference type="GO" id="GO:0016747">
    <property type="term" value="F:acyltransferase activity, transferring groups other than amino-acyl groups"/>
    <property type="evidence" value="ECO:0007669"/>
    <property type="project" value="InterPro"/>
</dbReference>
<dbReference type="SUPFAM" id="SSF55729">
    <property type="entry name" value="Acyl-CoA N-acyltransferases (Nat)"/>
    <property type="match status" value="1"/>
</dbReference>
<reference evidence="3" key="1">
    <citation type="journal article" date="2020" name="Stud. Mycol.">
        <title>101 Dothideomycetes genomes: a test case for predicting lifestyles and emergence of pathogens.</title>
        <authorList>
            <person name="Haridas S."/>
            <person name="Albert R."/>
            <person name="Binder M."/>
            <person name="Bloem J."/>
            <person name="Labutti K."/>
            <person name="Salamov A."/>
            <person name="Andreopoulos B."/>
            <person name="Baker S."/>
            <person name="Barry K."/>
            <person name="Bills G."/>
            <person name="Bluhm B."/>
            <person name="Cannon C."/>
            <person name="Castanera R."/>
            <person name="Culley D."/>
            <person name="Daum C."/>
            <person name="Ezra D."/>
            <person name="Gonzalez J."/>
            <person name="Henrissat B."/>
            <person name="Kuo A."/>
            <person name="Liang C."/>
            <person name="Lipzen A."/>
            <person name="Lutzoni F."/>
            <person name="Magnuson J."/>
            <person name="Mondo S."/>
            <person name="Nolan M."/>
            <person name="Ohm R."/>
            <person name="Pangilinan J."/>
            <person name="Park H.-J."/>
            <person name="Ramirez L."/>
            <person name="Alfaro M."/>
            <person name="Sun H."/>
            <person name="Tritt A."/>
            <person name="Yoshinaga Y."/>
            <person name="Zwiers L.-H."/>
            <person name="Turgeon B."/>
            <person name="Goodwin S."/>
            <person name="Spatafora J."/>
            <person name="Crous P."/>
            <person name="Grigoriev I."/>
        </authorList>
    </citation>
    <scope>NUCLEOTIDE SEQUENCE</scope>
    <source>
        <strain evidence="3">CBS 379.55</strain>
    </source>
</reference>
<dbReference type="PROSITE" id="PS51186">
    <property type="entry name" value="GNAT"/>
    <property type="match status" value="1"/>
</dbReference>
<dbReference type="PANTHER" id="PTHR13170">
    <property type="entry name" value="O-GLCNACASE"/>
    <property type="match status" value="1"/>
</dbReference>
<feature type="domain" description="N-acetyltransferase" evidence="2">
    <location>
        <begin position="157"/>
        <end position="236"/>
    </location>
</feature>
<dbReference type="InterPro" id="IPR000182">
    <property type="entry name" value="GNAT_dom"/>
</dbReference>
<dbReference type="CDD" id="cd04301">
    <property type="entry name" value="NAT_SF"/>
    <property type="match status" value="1"/>
</dbReference>
<dbReference type="InterPro" id="IPR016181">
    <property type="entry name" value="Acyl_CoA_acyltransferase"/>
</dbReference>
<dbReference type="AlphaFoldDB" id="A0A6A6JC52"/>
<feature type="region of interest" description="Disordered" evidence="1">
    <location>
        <begin position="99"/>
        <end position="121"/>
    </location>
</feature>
<dbReference type="Gene3D" id="3.40.630.30">
    <property type="match status" value="1"/>
</dbReference>
<evidence type="ECO:0000313" key="4">
    <source>
        <dbReference type="Proteomes" id="UP000800097"/>
    </source>
</evidence>
<evidence type="ECO:0000259" key="2">
    <source>
        <dbReference type="PROSITE" id="PS51186"/>
    </source>
</evidence>
<evidence type="ECO:0000256" key="1">
    <source>
        <dbReference type="SAM" id="MobiDB-lite"/>
    </source>
</evidence>
<accession>A0A6A6JC52</accession>
<gene>
    <name evidence="3" type="ORF">EI97DRAFT_423456</name>
</gene>
<dbReference type="PANTHER" id="PTHR13170:SF16">
    <property type="entry name" value="PROTEIN O-GLCNACASE"/>
    <property type="match status" value="1"/>
</dbReference>
<proteinExistence type="predicted"/>
<dbReference type="OrthoDB" id="64477at2759"/>
<dbReference type="Proteomes" id="UP000800097">
    <property type="component" value="Unassembled WGS sequence"/>
</dbReference>
<name>A0A6A6JC52_WESOR</name>
<evidence type="ECO:0000313" key="3">
    <source>
        <dbReference type="EMBL" id="KAF2274012.1"/>
    </source>
</evidence>
<dbReference type="GeneID" id="54550289"/>
<dbReference type="RefSeq" id="XP_033651551.1">
    <property type="nucleotide sequence ID" value="XM_033797114.1"/>
</dbReference>
<dbReference type="InterPro" id="IPR051822">
    <property type="entry name" value="Glycosyl_Hydrolase_84"/>
</dbReference>
<organism evidence="3 4">
    <name type="scientific">Westerdykella ornata</name>
    <dbReference type="NCBI Taxonomy" id="318751"/>
    <lineage>
        <taxon>Eukaryota</taxon>
        <taxon>Fungi</taxon>
        <taxon>Dikarya</taxon>
        <taxon>Ascomycota</taxon>
        <taxon>Pezizomycotina</taxon>
        <taxon>Dothideomycetes</taxon>
        <taxon>Pleosporomycetidae</taxon>
        <taxon>Pleosporales</taxon>
        <taxon>Sporormiaceae</taxon>
        <taxon>Westerdykella</taxon>
    </lineage>
</organism>